<gene>
    <name evidence="1" type="ORF">EVJ58_g6161</name>
</gene>
<proteinExistence type="predicted"/>
<name>A0A4Y9Y8I6_9APHY</name>
<dbReference type="EMBL" id="SEKV01000335">
    <property type="protein sequence ID" value="TFY58844.1"/>
    <property type="molecule type" value="Genomic_DNA"/>
</dbReference>
<accession>A0A4Y9Y8I6</accession>
<protein>
    <submittedName>
        <fullName evidence="1">Uncharacterized protein</fullName>
    </submittedName>
</protein>
<dbReference type="Proteomes" id="UP000298390">
    <property type="component" value="Unassembled WGS sequence"/>
</dbReference>
<evidence type="ECO:0000313" key="1">
    <source>
        <dbReference type="EMBL" id="TFY58844.1"/>
    </source>
</evidence>
<dbReference type="AlphaFoldDB" id="A0A4Y9Y8I6"/>
<organism evidence="1 2">
    <name type="scientific">Rhodofomes roseus</name>
    <dbReference type="NCBI Taxonomy" id="34475"/>
    <lineage>
        <taxon>Eukaryota</taxon>
        <taxon>Fungi</taxon>
        <taxon>Dikarya</taxon>
        <taxon>Basidiomycota</taxon>
        <taxon>Agaricomycotina</taxon>
        <taxon>Agaricomycetes</taxon>
        <taxon>Polyporales</taxon>
        <taxon>Rhodofomes</taxon>
    </lineage>
</organism>
<sequence>MSLDGYDGDATELMETYDFLMKYIVIGMSVPWAQLYSKAEVVATWRRRGRYGEVMSLAPIRAQYMYVLRLCLLDRRVDTDINRVASQGPLATYHWRGVLEPDDSAGREAHQAAVVGHGRAGEV</sequence>
<comment type="caution">
    <text evidence="1">The sequence shown here is derived from an EMBL/GenBank/DDBJ whole genome shotgun (WGS) entry which is preliminary data.</text>
</comment>
<evidence type="ECO:0000313" key="2">
    <source>
        <dbReference type="Proteomes" id="UP000298390"/>
    </source>
</evidence>
<reference evidence="1 2" key="1">
    <citation type="submission" date="2019-01" db="EMBL/GenBank/DDBJ databases">
        <title>Genome sequencing of the rare red list fungi Fomitopsis rosea.</title>
        <authorList>
            <person name="Buettner E."/>
            <person name="Kellner H."/>
        </authorList>
    </citation>
    <scope>NUCLEOTIDE SEQUENCE [LARGE SCALE GENOMIC DNA]</scope>
    <source>
        <strain evidence="1 2">DSM 105464</strain>
    </source>
</reference>